<accession>A0A1H6L108</accession>
<organism evidence="1 2">
    <name type="scientific">Ruminococcus flavefaciens</name>
    <dbReference type="NCBI Taxonomy" id="1265"/>
    <lineage>
        <taxon>Bacteria</taxon>
        <taxon>Bacillati</taxon>
        <taxon>Bacillota</taxon>
        <taxon>Clostridia</taxon>
        <taxon>Eubacteriales</taxon>
        <taxon>Oscillospiraceae</taxon>
        <taxon>Ruminococcus</taxon>
    </lineage>
</organism>
<dbReference type="Pfam" id="PF13671">
    <property type="entry name" value="AAA_33"/>
    <property type="match status" value="1"/>
</dbReference>
<reference evidence="1 2" key="1">
    <citation type="submission" date="2016-10" db="EMBL/GenBank/DDBJ databases">
        <authorList>
            <person name="de Groot N.N."/>
        </authorList>
    </citation>
    <scope>NUCLEOTIDE SEQUENCE [LARGE SCALE GENOMIC DNA]</scope>
    <source>
        <strain evidence="1 2">YAD2003</strain>
    </source>
</reference>
<dbReference type="EMBL" id="FNWV01000012">
    <property type="protein sequence ID" value="SEH79040.1"/>
    <property type="molecule type" value="Genomic_DNA"/>
</dbReference>
<dbReference type="RefSeq" id="WP_074718296.1">
    <property type="nucleotide sequence ID" value="NZ_FNWV01000012.1"/>
</dbReference>
<dbReference type="Gene3D" id="3.40.50.300">
    <property type="entry name" value="P-loop containing nucleotide triphosphate hydrolases"/>
    <property type="match status" value="1"/>
</dbReference>
<protein>
    <submittedName>
        <fullName evidence="1">Predicted kinase</fullName>
    </submittedName>
</protein>
<proteinExistence type="predicted"/>
<dbReference type="OrthoDB" id="2639622at2"/>
<dbReference type="InterPro" id="IPR027417">
    <property type="entry name" value="P-loop_NTPase"/>
</dbReference>
<name>A0A1H6L108_RUMFL</name>
<evidence type="ECO:0000313" key="1">
    <source>
        <dbReference type="EMBL" id="SEH79040.1"/>
    </source>
</evidence>
<keyword evidence="1" id="KW-0808">Transferase</keyword>
<dbReference type="GO" id="GO:0016301">
    <property type="term" value="F:kinase activity"/>
    <property type="evidence" value="ECO:0007669"/>
    <property type="project" value="UniProtKB-KW"/>
</dbReference>
<gene>
    <name evidence="1" type="ORF">SAMN02910265_02709</name>
</gene>
<sequence length="157" mass="18104">MAKIIMTCGRICSGKSTYARKLKDELGGVILSIDELMLDILGGETGDKHDEYVMRTQKYLYKKSAEIVSAGTDVILDWGFWKKSERDFAREFYRKHGIICEFHYITVDDDEWKSRIEKRNAEVQNGRSDAYFIDDGLAAKFEELFEVPAPTEMDILI</sequence>
<dbReference type="AlphaFoldDB" id="A0A1H6L108"/>
<dbReference type="Proteomes" id="UP000183190">
    <property type="component" value="Unassembled WGS sequence"/>
</dbReference>
<keyword evidence="1" id="KW-0418">Kinase</keyword>
<evidence type="ECO:0000313" key="2">
    <source>
        <dbReference type="Proteomes" id="UP000183190"/>
    </source>
</evidence>
<dbReference type="SUPFAM" id="SSF52540">
    <property type="entry name" value="P-loop containing nucleoside triphosphate hydrolases"/>
    <property type="match status" value="1"/>
</dbReference>